<dbReference type="KEGG" id="cmq:B840_12550"/>
<dbReference type="AlphaFoldDB" id="A0A0B6TQ78"/>
<sequence>MKLMTIETGESVSAYIERLIEKDVKRVQKKQQ</sequence>
<name>A0A0B6TQ78_9CORY</name>
<evidence type="ECO:0000313" key="1">
    <source>
        <dbReference type="EMBL" id="AJK70078.1"/>
    </source>
</evidence>
<keyword evidence="1" id="KW-0614">Plasmid</keyword>
<dbReference type="HOGENOM" id="CLU_3388948_0_0_11"/>
<organism evidence="1 2">
    <name type="scientific">Corynebacterium marinum DSM 44953</name>
    <dbReference type="NCBI Taxonomy" id="1224162"/>
    <lineage>
        <taxon>Bacteria</taxon>
        <taxon>Bacillati</taxon>
        <taxon>Actinomycetota</taxon>
        <taxon>Actinomycetes</taxon>
        <taxon>Mycobacteriales</taxon>
        <taxon>Corynebacteriaceae</taxon>
        <taxon>Corynebacterium</taxon>
    </lineage>
</organism>
<proteinExistence type="predicted"/>
<geneLocation type="plasmid" evidence="1 2">
    <name>pCmarinum2</name>
</geneLocation>
<evidence type="ECO:0000313" key="2">
    <source>
        <dbReference type="Proteomes" id="UP000031928"/>
    </source>
</evidence>
<keyword evidence="2" id="KW-1185">Reference proteome</keyword>
<dbReference type="EMBL" id="CP007791">
    <property type="protein sequence ID" value="AJK70078.1"/>
    <property type="molecule type" value="Genomic_DNA"/>
</dbReference>
<accession>A0A0B6TQ78</accession>
<gene>
    <name evidence="1" type="ORF">B840_12550</name>
</gene>
<protein>
    <submittedName>
        <fullName evidence="1">Uncharacterized protein</fullName>
    </submittedName>
</protein>
<reference evidence="1 2" key="1">
    <citation type="submission" date="2014-05" db="EMBL/GenBank/DDBJ databases">
        <title>Complete genome sequence of Corynebacterium marinum DSM 44953.</title>
        <authorList>
            <person name="Schaffert L."/>
            <person name="Albersmeier A."/>
            <person name="Kalinowski J."/>
            <person name="Ruckert C."/>
        </authorList>
    </citation>
    <scope>NUCLEOTIDE SEQUENCE [LARGE SCALE GENOMIC DNA]</scope>
    <source>
        <strain evidence="1 2">DSM 44953</strain>
        <plasmid evidence="1 2">pCmarinum2</plasmid>
    </source>
</reference>
<dbReference type="Proteomes" id="UP000031928">
    <property type="component" value="Plasmid pCmarinum2"/>
</dbReference>